<dbReference type="EMBL" id="KI925461">
    <property type="protein sequence ID" value="ETW78970.1"/>
    <property type="molecule type" value="Genomic_DNA"/>
</dbReference>
<dbReference type="AlphaFoldDB" id="W4K0W0"/>
<accession>W4K0W0</accession>
<dbReference type="HOGENOM" id="CLU_1678131_0_0_1"/>
<dbReference type="GeneID" id="20670979"/>
<dbReference type="InParanoid" id="W4K0W0"/>
<organism evidence="1 2">
    <name type="scientific">Heterobasidion irregulare (strain TC 32-1)</name>
    <dbReference type="NCBI Taxonomy" id="747525"/>
    <lineage>
        <taxon>Eukaryota</taxon>
        <taxon>Fungi</taxon>
        <taxon>Dikarya</taxon>
        <taxon>Basidiomycota</taxon>
        <taxon>Agaricomycotina</taxon>
        <taxon>Agaricomycetes</taxon>
        <taxon>Russulales</taxon>
        <taxon>Bondarzewiaceae</taxon>
        <taxon>Heterobasidion</taxon>
        <taxon>Heterobasidion annosum species complex</taxon>
    </lineage>
</organism>
<sequence>MRVVRLYLFCSRRLSPLSFLSFLLFMYVWSLARSLLYPTCYYMLPRAYLHLYSTSRHPSFSLARPAPTLTRATHIRVHRVVILVQTQIQTNAYSQVMSAARSSSAEARSRDLGTRTQPHMRVRGDRMRTVQYAARRACLMGLFDSVPQGASGSERRA</sequence>
<dbReference type="RefSeq" id="XP_009549252.1">
    <property type="nucleotide sequence ID" value="XM_009550957.1"/>
</dbReference>
<evidence type="ECO:0000313" key="1">
    <source>
        <dbReference type="EMBL" id="ETW78970.1"/>
    </source>
</evidence>
<evidence type="ECO:0000313" key="2">
    <source>
        <dbReference type="Proteomes" id="UP000030671"/>
    </source>
</evidence>
<dbReference type="Proteomes" id="UP000030671">
    <property type="component" value="Unassembled WGS sequence"/>
</dbReference>
<gene>
    <name evidence="1" type="ORF">HETIRDRAFT_323627</name>
</gene>
<keyword evidence="2" id="KW-1185">Reference proteome</keyword>
<dbReference type="KEGG" id="hir:HETIRDRAFT_323627"/>
<proteinExistence type="predicted"/>
<reference evidence="1 2" key="1">
    <citation type="journal article" date="2012" name="New Phytol.">
        <title>Insight into trade-off between wood decay and parasitism from the genome of a fungal forest pathogen.</title>
        <authorList>
            <person name="Olson A."/>
            <person name="Aerts A."/>
            <person name="Asiegbu F."/>
            <person name="Belbahri L."/>
            <person name="Bouzid O."/>
            <person name="Broberg A."/>
            <person name="Canback B."/>
            <person name="Coutinho P.M."/>
            <person name="Cullen D."/>
            <person name="Dalman K."/>
            <person name="Deflorio G."/>
            <person name="van Diepen L.T."/>
            <person name="Dunand C."/>
            <person name="Duplessis S."/>
            <person name="Durling M."/>
            <person name="Gonthier P."/>
            <person name="Grimwood J."/>
            <person name="Fossdal C.G."/>
            <person name="Hansson D."/>
            <person name="Henrissat B."/>
            <person name="Hietala A."/>
            <person name="Himmelstrand K."/>
            <person name="Hoffmeister D."/>
            <person name="Hogberg N."/>
            <person name="James T.Y."/>
            <person name="Karlsson M."/>
            <person name="Kohler A."/>
            <person name="Kues U."/>
            <person name="Lee Y.H."/>
            <person name="Lin Y.C."/>
            <person name="Lind M."/>
            <person name="Lindquist E."/>
            <person name="Lombard V."/>
            <person name="Lucas S."/>
            <person name="Lunden K."/>
            <person name="Morin E."/>
            <person name="Murat C."/>
            <person name="Park J."/>
            <person name="Raffaello T."/>
            <person name="Rouze P."/>
            <person name="Salamov A."/>
            <person name="Schmutz J."/>
            <person name="Solheim H."/>
            <person name="Stahlberg J."/>
            <person name="Velez H."/>
            <person name="de Vries R.P."/>
            <person name="Wiebenga A."/>
            <person name="Woodward S."/>
            <person name="Yakovlev I."/>
            <person name="Garbelotto M."/>
            <person name="Martin F."/>
            <person name="Grigoriev I.V."/>
            <person name="Stenlid J."/>
        </authorList>
    </citation>
    <scope>NUCLEOTIDE SEQUENCE [LARGE SCALE GENOMIC DNA]</scope>
    <source>
        <strain evidence="1 2">TC 32-1</strain>
    </source>
</reference>
<name>W4K0W0_HETIT</name>
<protein>
    <submittedName>
        <fullName evidence="1">Uncharacterized protein</fullName>
    </submittedName>
</protein>